<name>A0A5B7GNH1_PORTR</name>
<dbReference type="AlphaFoldDB" id="A0A5B7GNH1"/>
<organism evidence="1 2">
    <name type="scientific">Portunus trituberculatus</name>
    <name type="common">Swimming crab</name>
    <name type="synonym">Neptunus trituberculatus</name>
    <dbReference type="NCBI Taxonomy" id="210409"/>
    <lineage>
        <taxon>Eukaryota</taxon>
        <taxon>Metazoa</taxon>
        <taxon>Ecdysozoa</taxon>
        <taxon>Arthropoda</taxon>
        <taxon>Crustacea</taxon>
        <taxon>Multicrustacea</taxon>
        <taxon>Malacostraca</taxon>
        <taxon>Eumalacostraca</taxon>
        <taxon>Eucarida</taxon>
        <taxon>Decapoda</taxon>
        <taxon>Pleocyemata</taxon>
        <taxon>Brachyura</taxon>
        <taxon>Eubrachyura</taxon>
        <taxon>Portunoidea</taxon>
        <taxon>Portunidae</taxon>
        <taxon>Portuninae</taxon>
        <taxon>Portunus</taxon>
    </lineage>
</organism>
<dbReference type="Proteomes" id="UP000324222">
    <property type="component" value="Unassembled WGS sequence"/>
</dbReference>
<proteinExistence type="predicted"/>
<evidence type="ECO:0000313" key="2">
    <source>
        <dbReference type="Proteomes" id="UP000324222"/>
    </source>
</evidence>
<reference evidence="1 2" key="1">
    <citation type="submission" date="2019-05" db="EMBL/GenBank/DDBJ databases">
        <title>Another draft genome of Portunus trituberculatus and its Hox gene families provides insights of decapod evolution.</title>
        <authorList>
            <person name="Jeong J.-H."/>
            <person name="Song I."/>
            <person name="Kim S."/>
            <person name="Choi T."/>
            <person name="Kim D."/>
            <person name="Ryu S."/>
            <person name="Kim W."/>
        </authorList>
    </citation>
    <scope>NUCLEOTIDE SEQUENCE [LARGE SCALE GENOMIC DNA]</scope>
    <source>
        <tissue evidence="1">Muscle</tissue>
    </source>
</reference>
<accession>A0A5B7GNH1</accession>
<protein>
    <submittedName>
        <fullName evidence="1">Uncharacterized protein</fullName>
    </submittedName>
</protein>
<gene>
    <name evidence="1" type="ORF">E2C01_053082</name>
</gene>
<keyword evidence="2" id="KW-1185">Reference proteome</keyword>
<comment type="caution">
    <text evidence="1">The sequence shown here is derived from an EMBL/GenBank/DDBJ whole genome shotgun (WGS) entry which is preliminary data.</text>
</comment>
<sequence length="62" mass="6594">MSRTQVMTCLFRALQRPCVREGGGRGSGIAVLISVWRWRVMAGDEAQGVALTACALVAAGEE</sequence>
<dbReference type="EMBL" id="VSRR010016224">
    <property type="protein sequence ID" value="MPC59066.1"/>
    <property type="molecule type" value="Genomic_DNA"/>
</dbReference>
<evidence type="ECO:0000313" key="1">
    <source>
        <dbReference type="EMBL" id="MPC59066.1"/>
    </source>
</evidence>